<proteinExistence type="predicted"/>
<dbReference type="WBParaSite" id="Pan_g14795.t1">
    <property type="protein sequence ID" value="Pan_g14795.t1"/>
    <property type="gene ID" value="Pan_g14795"/>
</dbReference>
<name>A0A7E4V0S1_PANRE</name>
<reference evidence="1" key="1">
    <citation type="journal article" date="2013" name="Genetics">
        <title>The draft genome and transcriptome of Panagrellus redivivus are shaped by the harsh demands of a free-living lifestyle.</title>
        <authorList>
            <person name="Srinivasan J."/>
            <person name="Dillman A.R."/>
            <person name="Macchietto M.G."/>
            <person name="Heikkinen L."/>
            <person name="Lakso M."/>
            <person name="Fracchia K.M."/>
            <person name="Antoshechkin I."/>
            <person name="Mortazavi A."/>
            <person name="Wong G."/>
            <person name="Sternberg P.W."/>
        </authorList>
    </citation>
    <scope>NUCLEOTIDE SEQUENCE [LARGE SCALE GENOMIC DNA]</scope>
    <source>
        <strain evidence="1">MT8872</strain>
    </source>
</reference>
<dbReference type="AlphaFoldDB" id="A0A7E4V0S1"/>
<accession>A0A7E4V0S1</accession>
<organism evidence="1 2">
    <name type="scientific">Panagrellus redivivus</name>
    <name type="common">Microworm</name>
    <dbReference type="NCBI Taxonomy" id="6233"/>
    <lineage>
        <taxon>Eukaryota</taxon>
        <taxon>Metazoa</taxon>
        <taxon>Ecdysozoa</taxon>
        <taxon>Nematoda</taxon>
        <taxon>Chromadorea</taxon>
        <taxon>Rhabditida</taxon>
        <taxon>Tylenchina</taxon>
        <taxon>Panagrolaimomorpha</taxon>
        <taxon>Panagrolaimoidea</taxon>
        <taxon>Panagrolaimidae</taxon>
        <taxon>Panagrellus</taxon>
    </lineage>
</organism>
<protein>
    <submittedName>
        <fullName evidence="2">Uncharacterized protein</fullName>
    </submittedName>
</protein>
<evidence type="ECO:0000313" key="2">
    <source>
        <dbReference type="WBParaSite" id="Pan_g14795.t1"/>
    </source>
</evidence>
<keyword evidence="1" id="KW-1185">Reference proteome</keyword>
<evidence type="ECO:0000313" key="1">
    <source>
        <dbReference type="Proteomes" id="UP000492821"/>
    </source>
</evidence>
<reference evidence="2" key="2">
    <citation type="submission" date="2020-10" db="UniProtKB">
        <authorList>
            <consortium name="WormBaseParasite"/>
        </authorList>
    </citation>
    <scope>IDENTIFICATION</scope>
</reference>
<sequence length="95" mass="11173">MRGQAFLTLLKSTQIRTPPSRGGIERAGDSGEMARARFKNAHRARTLGLIAWRYPIRESYQYIMPGKAKIYAEYDYTSMKDQRMKQSNREWRQID</sequence>
<dbReference type="Proteomes" id="UP000492821">
    <property type="component" value="Unassembled WGS sequence"/>
</dbReference>